<evidence type="ECO:0000256" key="1">
    <source>
        <dbReference type="SAM" id="MobiDB-lite"/>
    </source>
</evidence>
<dbReference type="Proteomes" id="UP001556631">
    <property type="component" value="Unassembled WGS sequence"/>
</dbReference>
<feature type="signal peptide" evidence="2">
    <location>
        <begin position="1"/>
        <end position="27"/>
    </location>
</feature>
<accession>A0ABV3SYL1</accession>
<feature type="region of interest" description="Disordered" evidence="1">
    <location>
        <begin position="131"/>
        <end position="179"/>
    </location>
</feature>
<dbReference type="InterPro" id="IPR021235">
    <property type="entry name" value="DUF2637"/>
</dbReference>
<keyword evidence="2" id="KW-0732">Signal</keyword>
<feature type="chain" id="PRO_5046554511" evidence="2">
    <location>
        <begin position="28"/>
        <end position="179"/>
    </location>
</feature>
<evidence type="ECO:0000313" key="3">
    <source>
        <dbReference type="EMBL" id="MEX0428034.1"/>
    </source>
</evidence>
<protein>
    <submittedName>
        <fullName evidence="3">DUF2637 domain-containing protein</fullName>
    </submittedName>
</protein>
<dbReference type="EMBL" id="JBFPJR010000015">
    <property type="protein sequence ID" value="MEX0428034.1"/>
    <property type="molecule type" value="Genomic_DNA"/>
</dbReference>
<gene>
    <name evidence="3" type="ORF">AB3X52_10420</name>
</gene>
<comment type="caution">
    <text evidence="3">The sequence shown here is derived from an EMBL/GenBank/DDBJ whole genome shotgun (WGS) entry which is preliminary data.</text>
</comment>
<evidence type="ECO:0000313" key="4">
    <source>
        <dbReference type="Proteomes" id="UP001556631"/>
    </source>
</evidence>
<dbReference type="RefSeq" id="WP_367993970.1">
    <property type="nucleotide sequence ID" value="NZ_JBFPJR010000015.1"/>
</dbReference>
<sequence length="179" mass="18975">MSWFERVAFAVTCLCLTAVTCATFVLAFDAIRAEAIATHVVFPGAAWRVPIAIDGGELAAAASPFIRIQRGDRPRAAELILAIGLMAPSAITNDAHAGSEWLAKLLARLPPFVQVLSLEILLSALHERQHRNVKAPAPATNPTPTQPDRRAEAMSATTVSTSKPEPRPAVPTGTLHAAS</sequence>
<dbReference type="Pfam" id="PF10935">
    <property type="entry name" value="DUF2637"/>
    <property type="match status" value="1"/>
</dbReference>
<proteinExistence type="predicted"/>
<name>A0ABV3SYL1_9ACTN</name>
<keyword evidence="4" id="KW-1185">Reference proteome</keyword>
<organism evidence="3 4">
    <name type="scientific">Nocardioides eburneus</name>
    <dbReference type="NCBI Taxonomy" id="3231482"/>
    <lineage>
        <taxon>Bacteria</taxon>
        <taxon>Bacillati</taxon>
        <taxon>Actinomycetota</taxon>
        <taxon>Actinomycetes</taxon>
        <taxon>Propionibacteriales</taxon>
        <taxon>Nocardioidaceae</taxon>
        <taxon>Nocardioides</taxon>
    </lineage>
</organism>
<reference evidence="3 4" key="1">
    <citation type="submission" date="2024-07" db="EMBL/GenBank/DDBJ databases">
        <authorList>
            <person name="Lee S."/>
            <person name="Kang M."/>
        </authorList>
    </citation>
    <scope>NUCLEOTIDE SEQUENCE [LARGE SCALE GENOMIC DNA]</scope>
    <source>
        <strain evidence="3 4">DS6</strain>
    </source>
</reference>
<evidence type="ECO:0000256" key="2">
    <source>
        <dbReference type="SAM" id="SignalP"/>
    </source>
</evidence>